<feature type="domain" description="EamA" evidence="2">
    <location>
        <begin position="9"/>
        <end position="141"/>
    </location>
</feature>
<feature type="transmembrane region" description="Helical" evidence="1">
    <location>
        <begin position="249"/>
        <end position="268"/>
    </location>
</feature>
<feature type="transmembrane region" description="Helical" evidence="1">
    <location>
        <begin position="158"/>
        <end position="178"/>
    </location>
</feature>
<name>A0A853IZK5_9BURK</name>
<feature type="transmembrane region" description="Helical" evidence="1">
    <location>
        <begin position="96"/>
        <end position="114"/>
    </location>
</feature>
<evidence type="ECO:0000259" key="2">
    <source>
        <dbReference type="Pfam" id="PF00892"/>
    </source>
</evidence>
<keyword evidence="1" id="KW-1133">Transmembrane helix</keyword>
<sequence length="350" mass="37674">MKPWSHARAAWMMVLATLLWSTAGVVTRQLQVAQGFEVTFWRSAFNALSLLVILPLWQGPGVFARLPWRRGTFWLSGVCWAVMFTAFMVALTMTGVARVLVTMALGPLLTALIARVVTGHRLPARTWAAIVVGGLGMAWMFVGQLGLGAGDAKSATQWLGSIVALGVPMAAAVNWTVVQRSQAQGEPIDLVPAVLLGALISSAVTLPLAWPFQATAGDLGWLAFLGFTQLAIPCVLAVLCARVLPAAEVALLGLLEIVFGIALVWLIVGEAPRPEVLAGGTLVIGALLANELLGWRAVRRGRQRRTRAMSHRSGRPRARRRRLRDFSQAKLASSARQVGAGSYHFDMICE</sequence>
<evidence type="ECO:0000313" key="3">
    <source>
        <dbReference type="EMBL" id="NZA03334.1"/>
    </source>
</evidence>
<dbReference type="PANTHER" id="PTHR22911:SF135">
    <property type="entry name" value="BLR4310 PROTEIN"/>
    <property type="match status" value="1"/>
</dbReference>
<keyword evidence="1" id="KW-0472">Membrane</keyword>
<feature type="transmembrane region" description="Helical" evidence="1">
    <location>
        <begin position="126"/>
        <end position="146"/>
    </location>
</feature>
<feature type="transmembrane region" description="Helical" evidence="1">
    <location>
        <begin position="222"/>
        <end position="244"/>
    </location>
</feature>
<dbReference type="SUPFAM" id="SSF103481">
    <property type="entry name" value="Multidrug resistance efflux transporter EmrE"/>
    <property type="match status" value="2"/>
</dbReference>
<evidence type="ECO:0000256" key="1">
    <source>
        <dbReference type="SAM" id="Phobius"/>
    </source>
</evidence>
<dbReference type="Proteomes" id="UP000589716">
    <property type="component" value="Unassembled WGS sequence"/>
</dbReference>
<feature type="transmembrane region" description="Helical" evidence="1">
    <location>
        <begin position="71"/>
        <end position="90"/>
    </location>
</feature>
<keyword evidence="1" id="KW-0812">Transmembrane</keyword>
<reference evidence="3 4" key="1">
    <citation type="submission" date="2020-07" db="EMBL/GenBank/DDBJ databases">
        <authorList>
            <person name="Maaloum M."/>
        </authorList>
    </citation>
    <scope>NUCLEOTIDE SEQUENCE [LARGE SCALE GENOMIC DNA]</scope>
    <source>
        <strain evidence="3 4">GCS-AN-3</strain>
    </source>
</reference>
<accession>A0A853IZK5</accession>
<comment type="caution">
    <text evidence="3">The sequence shown here is derived from an EMBL/GenBank/DDBJ whole genome shotgun (WGS) entry which is preliminary data.</text>
</comment>
<proteinExistence type="predicted"/>
<gene>
    <name evidence="3" type="ORF">H0I39_19440</name>
</gene>
<keyword evidence="4" id="KW-1185">Reference proteome</keyword>
<dbReference type="AlphaFoldDB" id="A0A853IZK5"/>
<feature type="transmembrane region" description="Helical" evidence="1">
    <location>
        <begin position="190"/>
        <end position="210"/>
    </location>
</feature>
<dbReference type="EMBL" id="JACCKX010000001">
    <property type="protein sequence ID" value="NZA03334.1"/>
    <property type="molecule type" value="Genomic_DNA"/>
</dbReference>
<feature type="transmembrane region" description="Helical" evidence="1">
    <location>
        <begin position="45"/>
        <end position="64"/>
    </location>
</feature>
<dbReference type="Pfam" id="PF00892">
    <property type="entry name" value="EamA"/>
    <property type="match status" value="2"/>
</dbReference>
<protein>
    <submittedName>
        <fullName evidence="3">DMT family transporter</fullName>
    </submittedName>
</protein>
<dbReference type="InterPro" id="IPR000620">
    <property type="entry name" value="EamA_dom"/>
</dbReference>
<evidence type="ECO:0000313" key="4">
    <source>
        <dbReference type="Proteomes" id="UP000589716"/>
    </source>
</evidence>
<feature type="transmembrane region" description="Helical" evidence="1">
    <location>
        <begin position="280"/>
        <end position="298"/>
    </location>
</feature>
<dbReference type="PANTHER" id="PTHR22911">
    <property type="entry name" value="ACYL-MALONYL CONDENSING ENZYME-RELATED"/>
    <property type="match status" value="1"/>
</dbReference>
<dbReference type="InterPro" id="IPR037185">
    <property type="entry name" value="EmrE-like"/>
</dbReference>
<organism evidence="3 4">
    <name type="scientific">Ottowia beijingensis</name>
    <dbReference type="NCBI Taxonomy" id="1207057"/>
    <lineage>
        <taxon>Bacteria</taxon>
        <taxon>Pseudomonadati</taxon>
        <taxon>Pseudomonadota</taxon>
        <taxon>Betaproteobacteria</taxon>
        <taxon>Burkholderiales</taxon>
        <taxon>Comamonadaceae</taxon>
        <taxon>Ottowia</taxon>
    </lineage>
</organism>
<dbReference type="GO" id="GO:0016020">
    <property type="term" value="C:membrane"/>
    <property type="evidence" value="ECO:0007669"/>
    <property type="project" value="InterPro"/>
</dbReference>
<feature type="domain" description="EamA" evidence="2">
    <location>
        <begin position="159"/>
        <end position="288"/>
    </location>
</feature>